<dbReference type="AlphaFoldDB" id="A0AAF1BHN0"/>
<keyword evidence="3 10" id="KW-0132">Cell division</keyword>
<dbReference type="GO" id="GO:0031262">
    <property type="term" value="C:Ndc80 complex"/>
    <property type="evidence" value="ECO:0007669"/>
    <property type="project" value="UniProtKB-UniRule"/>
</dbReference>
<keyword evidence="7 10" id="KW-0539">Nucleus</keyword>
<dbReference type="InterPro" id="IPR055260">
    <property type="entry name" value="Ndc80_CH"/>
</dbReference>
<evidence type="ECO:0000313" key="15">
    <source>
        <dbReference type="Proteomes" id="UP000827549"/>
    </source>
</evidence>
<proteinExistence type="inferred from homology"/>
<evidence type="ECO:0000256" key="8">
    <source>
        <dbReference type="ARBA" id="ARBA00023306"/>
    </source>
</evidence>
<dbReference type="InterPro" id="IPR005550">
    <property type="entry name" value="Kinetochore_Ndc80"/>
</dbReference>
<keyword evidence="4 10" id="KW-0498">Mitosis</keyword>
<evidence type="ECO:0000256" key="1">
    <source>
        <dbReference type="ARBA" id="ARBA00007050"/>
    </source>
</evidence>
<evidence type="ECO:0000256" key="11">
    <source>
        <dbReference type="SAM" id="Coils"/>
    </source>
</evidence>
<evidence type="ECO:0000259" key="13">
    <source>
        <dbReference type="Pfam" id="PF03801"/>
    </source>
</evidence>
<evidence type="ECO:0000256" key="9">
    <source>
        <dbReference type="ARBA" id="ARBA00023328"/>
    </source>
</evidence>
<gene>
    <name evidence="14" type="primary">NDC80</name>
    <name evidence="14" type="ORF">LOC62_01G001351</name>
</gene>
<comment type="similarity">
    <text evidence="1 10">Belongs to the NDC80/HEC1 family.</text>
</comment>
<comment type="subcellular location">
    <subcellularLocation>
        <location evidence="10">Chromosome</location>
        <location evidence="10">Centromere</location>
        <location evidence="10">Kinetochore</location>
    </subcellularLocation>
    <subcellularLocation>
        <location evidence="10">Nucleus</location>
    </subcellularLocation>
</comment>
<comment type="subunit">
    <text evidence="10">Component of the NDC80 complex.</text>
</comment>
<dbReference type="GO" id="GO:0051315">
    <property type="term" value="P:attachment of mitotic spindle microtubules to kinetochore"/>
    <property type="evidence" value="ECO:0007669"/>
    <property type="project" value="UniProtKB-UniRule"/>
</dbReference>
<keyword evidence="8 10" id="KW-0131">Cell cycle</keyword>
<dbReference type="PANTHER" id="PTHR10643">
    <property type="entry name" value="KINETOCHORE PROTEIN NDC80"/>
    <property type="match status" value="1"/>
</dbReference>
<feature type="compositionally biased region" description="Polar residues" evidence="12">
    <location>
        <begin position="50"/>
        <end position="65"/>
    </location>
</feature>
<feature type="region of interest" description="Disordered" evidence="12">
    <location>
        <begin position="1"/>
        <end position="111"/>
    </location>
</feature>
<evidence type="ECO:0000256" key="5">
    <source>
        <dbReference type="ARBA" id="ARBA00022838"/>
    </source>
</evidence>
<dbReference type="Pfam" id="PF03801">
    <property type="entry name" value="Ndc80_HEC"/>
    <property type="match status" value="1"/>
</dbReference>
<evidence type="ECO:0000256" key="2">
    <source>
        <dbReference type="ARBA" id="ARBA00022454"/>
    </source>
</evidence>
<dbReference type="Gene3D" id="1.10.418.30">
    <property type="entry name" value="Ncd80 complex, Ncd80 subunit"/>
    <property type="match status" value="1"/>
</dbReference>
<evidence type="ECO:0000256" key="6">
    <source>
        <dbReference type="ARBA" id="ARBA00023054"/>
    </source>
</evidence>
<dbReference type="InterPro" id="IPR038273">
    <property type="entry name" value="Ndc80_sf"/>
</dbReference>
<dbReference type="RefSeq" id="XP_062623822.1">
    <property type="nucleotide sequence ID" value="XM_062767838.1"/>
</dbReference>
<evidence type="ECO:0000256" key="3">
    <source>
        <dbReference type="ARBA" id="ARBA00022618"/>
    </source>
</evidence>
<feature type="coiled-coil region" evidence="11">
    <location>
        <begin position="533"/>
        <end position="606"/>
    </location>
</feature>
<sequence>MDYRRRTLASDGPAGNAVNPYSSLPVPSSAIKRPASRSGNAGGARMSMAGSLSNHSRPSLMNSGQELPMSKRRSIAPSGRGPGDVNSLPSASRGDAGMYGRTPQAARNLANTRRSSIFASAGGRSSIMPSYSSTSVKDTRPIRDATFRTESAQNIQSYLLQHGSQVELSAKWNVSPTQREFQNLFRFLADSLIGPGFPWGKKFDDDCLAILRDLRYPAMETVSKTALAAPGGYQNWPNLLAMLSWMVELCKAQDHWHDPEIVSDPLLWQANELPLDYPQLEDRLLWDFSSKMYKEWFDGVTDDDFSHGERELEEAFERITLASGEECERLETEVNKRDVELRQLQAQEPPLKRIEDEYLQLMSDKTKFIAFIDLHRQKADKLKQGNAKARSVVQEHARNITSAKAELQEAEAAVAAQNLSPDEVNRMNHERETLSRHLDELRTKIVEASKAAYDQEMLVTKSMDRFEQLLQDYEALSHQIGTTTSVSDPFQHPELPDINFSIDIDLGAESLNDIQESGRSTMQAIRPALQQYCETFRRQASEFQDDAIALEEQHERIAQEVELEKEELSRREERLNFVHEQAEEAKSQLQAETIETNRTVAKLETEVTAMSTASQQGVLASRSHLEGKRIAFKELRHRTQQQQEHVIQQLMGHIDVIIKAKDHTANSLSGVRSFAEAQ</sequence>
<feature type="domain" description="Kinetochore protein Ndc80 CH" evidence="13">
    <location>
        <begin position="113"/>
        <end position="255"/>
    </location>
</feature>
<dbReference type="GO" id="GO:0005634">
    <property type="term" value="C:nucleus"/>
    <property type="evidence" value="ECO:0007669"/>
    <property type="project" value="UniProtKB-SubCell"/>
</dbReference>
<dbReference type="GO" id="GO:0051301">
    <property type="term" value="P:cell division"/>
    <property type="evidence" value="ECO:0007669"/>
    <property type="project" value="UniProtKB-UniRule"/>
</dbReference>
<keyword evidence="5 10" id="KW-0995">Kinetochore</keyword>
<keyword evidence="9 10" id="KW-0137">Centromere</keyword>
<keyword evidence="2 10" id="KW-0158">Chromosome</keyword>
<accession>A0AAF1BHN0</accession>
<organism evidence="14 15">
    <name type="scientific">Vanrija pseudolonga</name>
    <dbReference type="NCBI Taxonomy" id="143232"/>
    <lineage>
        <taxon>Eukaryota</taxon>
        <taxon>Fungi</taxon>
        <taxon>Dikarya</taxon>
        <taxon>Basidiomycota</taxon>
        <taxon>Agaricomycotina</taxon>
        <taxon>Tremellomycetes</taxon>
        <taxon>Trichosporonales</taxon>
        <taxon>Trichosporonaceae</taxon>
        <taxon>Vanrija</taxon>
    </lineage>
</organism>
<name>A0AAF1BHN0_9TREE</name>
<evidence type="ECO:0000256" key="4">
    <source>
        <dbReference type="ARBA" id="ARBA00022776"/>
    </source>
</evidence>
<evidence type="ECO:0000256" key="10">
    <source>
        <dbReference type="RuleBase" id="RU368072"/>
    </source>
</evidence>
<keyword evidence="15" id="KW-1185">Reference proteome</keyword>
<dbReference type="PANTHER" id="PTHR10643:SF2">
    <property type="entry name" value="KINETOCHORE PROTEIN NDC80 HOMOLOG"/>
    <property type="match status" value="1"/>
</dbReference>
<keyword evidence="6 11" id="KW-0175">Coiled coil</keyword>
<protein>
    <recommendedName>
        <fullName evidence="10">Kinetochore protein NDC80</fullName>
    </recommendedName>
</protein>
<dbReference type="GeneID" id="87804607"/>
<dbReference type="EMBL" id="CP086714">
    <property type="protein sequence ID" value="WOO77790.1"/>
    <property type="molecule type" value="Genomic_DNA"/>
</dbReference>
<comment type="function">
    <text evidence="10">Acts as a component of the essential kinetochore-associated NDC80 complex, which is required for chromosome segregation and spindle checkpoint activity.</text>
</comment>
<evidence type="ECO:0000256" key="7">
    <source>
        <dbReference type="ARBA" id="ARBA00023242"/>
    </source>
</evidence>
<evidence type="ECO:0000313" key="14">
    <source>
        <dbReference type="EMBL" id="WOO77790.1"/>
    </source>
</evidence>
<dbReference type="Proteomes" id="UP000827549">
    <property type="component" value="Chromosome 1"/>
</dbReference>
<feature type="coiled-coil region" evidence="11">
    <location>
        <begin position="393"/>
        <end position="451"/>
    </location>
</feature>
<evidence type="ECO:0000256" key="12">
    <source>
        <dbReference type="SAM" id="MobiDB-lite"/>
    </source>
</evidence>
<reference evidence="14" key="1">
    <citation type="submission" date="2023-10" db="EMBL/GenBank/DDBJ databases">
        <authorList>
            <person name="Noh H."/>
        </authorList>
    </citation>
    <scope>NUCLEOTIDE SEQUENCE</scope>
    <source>
        <strain evidence="14">DUCC4014</strain>
    </source>
</reference>